<dbReference type="Proteomes" id="UP000478052">
    <property type="component" value="Unassembled WGS sequence"/>
</dbReference>
<protein>
    <recommendedName>
        <fullName evidence="1">FP protein C-terminal domain-containing protein</fullName>
    </recommendedName>
</protein>
<accession>A0A6G0VST4</accession>
<proteinExistence type="predicted"/>
<dbReference type="InterPro" id="IPR057251">
    <property type="entry name" value="FP_C"/>
</dbReference>
<dbReference type="EMBL" id="VUJU01012355">
    <property type="protein sequence ID" value="KAF0707903.1"/>
    <property type="molecule type" value="Genomic_DNA"/>
</dbReference>
<dbReference type="Pfam" id="PF25298">
    <property type="entry name" value="Baculo_FP_2nd"/>
    <property type="match status" value="1"/>
</dbReference>
<dbReference type="OrthoDB" id="6618342at2759"/>
<evidence type="ECO:0000313" key="3">
    <source>
        <dbReference type="Proteomes" id="UP000478052"/>
    </source>
</evidence>
<organism evidence="2 3">
    <name type="scientific">Aphis craccivora</name>
    <name type="common">Cowpea aphid</name>
    <dbReference type="NCBI Taxonomy" id="307492"/>
    <lineage>
        <taxon>Eukaryota</taxon>
        <taxon>Metazoa</taxon>
        <taxon>Ecdysozoa</taxon>
        <taxon>Arthropoda</taxon>
        <taxon>Hexapoda</taxon>
        <taxon>Insecta</taxon>
        <taxon>Pterygota</taxon>
        <taxon>Neoptera</taxon>
        <taxon>Paraneoptera</taxon>
        <taxon>Hemiptera</taxon>
        <taxon>Sternorrhyncha</taxon>
        <taxon>Aphidomorpha</taxon>
        <taxon>Aphidoidea</taxon>
        <taxon>Aphididae</taxon>
        <taxon>Aphidini</taxon>
        <taxon>Aphis</taxon>
        <taxon>Aphis</taxon>
    </lineage>
</organism>
<name>A0A6G0VST4_APHCR</name>
<evidence type="ECO:0000313" key="2">
    <source>
        <dbReference type="EMBL" id="KAF0707903.1"/>
    </source>
</evidence>
<keyword evidence="3" id="KW-1185">Reference proteome</keyword>
<feature type="domain" description="FP protein C-terminal" evidence="1">
    <location>
        <begin position="55"/>
        <end position="103"/>
    </location>
</feature>
<dbReference type="AlphaFoldDB" id="A0A6G0VST4"/>
<comment type="caution">
    <text evidence="2">The sequence shown here is derived from an EMBL/GenBank/DDBJ whole genome shotgun (WGS) entry which is preliminary data.</text>
</comment>
<sequence length="106" mass="12943">MFDIENVYHKPSKHNPDKTLITLEFSSRRKRNEFIKKRGKIEYQSHRIYINEGLTAFNKKLFWESRRKGKKLGYRFIWTSHGRIFCKKDEQGKKIQVKCFEDLIFL</sequence>
<reference evidence="2 3" key="1">
    <citation type="submission" date="2019-08" db="EMBL/GenBank/DDBJ databases">
        <title>Whole genome of Aphis craccivora.</title>
        <authorList>
            <person name="Voronova N.V."/>
            <person name="Shulinski R.S."/>
            <person name="Bandarenka Y.V."/>
            <person name="Zhorov D.G."/>
            <person name="Warner D."/>
        </authorList>
    </citation>
    <scope>NUCLEOTIDE SEQUENCE [LARGE SCALE GENOMIC DNA]</scope>
    <source>
        <strain evidence="2">180601</strain>
        <tissue evidence="2">Whole Body</tissue>
    </source>
</reference>
<evidence type="ECO:0000259" key="1">
    <source>
        <dbReference type="Pfam" id="PF25298"/>
    </source>
</evidence>
<gene>
    <name evidence="2" type="ORF">FWK35_00033801</name>
</gene>